<feature type="signal peptide" evidence="6">
    <location>
        <begin position="1"/>
        <end position="22"/>
    </location>
</feature>
<evidence type="ECO:0000256" key="1">
    <source>
        <dbReference type="ARBA" id="ARBA00022741"/>
    </source>
</evidence>
<feature type="domain" description="GB1/RHD3-type G" evidence="7">
    <location>
        <begin position="62"/>
        <end position="322"/>
    </location>
</feature>
<dbReference type="GO" id="GO:0003924">
    <property type="term" value="F:GTPase activity"/>
    <property type="evidence" value="ECO:0007669"/>
    <property type="project" value="InterPro"/>
</dbReference>
<protein>
    <submittedName>
        <fullName evidence="8">CLUMA_CG000566, isoform A</fullName>
    </submittedName>
</protein>
<gene>
    <name evidence="8" type="primary">similar to Atlastin</name>
    <name evidence="8" type="ORF">CLUMA_CG000566</name>
</gene>
<dbReference type="Gene3D" id="1.20.58.420">
    <property type="entry name" value="AHSP"/>
    <property type="match status" value="1"/>
</dbReference>
<dbReference type="SUPFAM" id="SSF52540">
    <property type="entry name" value="P-loop containing nucleoside triphosphate hydrolases"/>
    <property type="match status" value="1"/>
</dbReference>
<dbReference type="PROSITE" id="PS51715">
    <property type="entry name" value="G_GB1_RHD3"/>
    <property type="match status" value="1"/>
</dbReference>
<dbReference type="EMBL" id="CVRI01000002">
    <property type="protein sequence ID" value="CRK86733.1"/>
    <property type="molecule type" value="Genomic_DNA"/>
</dbReference>
<keyword evidence="1" id="KW-0547">Nucleotide-binding</keyword>
<dbReference type="GO" id="GO:0005525">
    <property type="term" value="F:GTP binding"/>
    <property type="evidence" value="ECO:0007669"/>
    <property type="project" value="UniProtKB-KW"/>
</dbReference>
<dbReference type="InterPro" id="IPR030386">
    <property type="entry name" value="G_GB1_RHD3_dom"/>
</dbReference>
<evidence type="ECO:0000256" key="3">
    <source>
        <dbReference type="ARBA" id="ARBA00023134"/>
    </source>
</evidence>
<dbReference type="OrthoDB" id="7788754at2759"/>
<name>A0A1J1HFE3_9DIPT</name>
<dbReference type="InterPro" id="IPR027417">
    <property type="entry name" value="P-loop_NTPase"/>
</dbReference>
<keyword evidence="6" id="KW-0732">Signal</keyword>
<reference evidence="8 9" key="1">
    <citation type="submission" date="2015-04" db="EMBL/GenBank/DDBJ databases">
        <authorList>
            <person name="Syromyatnikov M.Y."/>
            <person name="Popov V.N."/>
        </authorList>
    </citation>
    <scope>NUCLEOTIDE SEQUENCE [LARGE SCALE GENOMIC DNA]</scope>
</reference>
<dbReference type="InterPro" id="IPR036543">
    <property type="entry name" value="Guanylate-bd_C_sf"/>
</dbReference>
<comment type="similarity">
    <text evidence="4">Belongs to the TRAFAC class dynamin-like GTPase superfamily. GB1/RHD3 GTPase family.</text>
</comment>
<evidence type="ECO:0000256" key="5">
    <source>
        <dbReference type="SAM" id="Coils"/>
    </source>
</evidence>
<dbReference type="AlphaFoldDB" id="A0A1J1HFE3"/>
<dbReference type="SUPFAM" id="SSF48340">
    <property type="entry name" value="Interferon-induced guanylate-binding protein 1 (GBP1), C-terminal domain"/>
    <property type="match status" value="1"/>
</dbReference>
<proteinExistence type="inferred from homology"/>
<keyword evidence="3" id="KW-0342">GTP-binding</keyword>
<organism evidence="8 9">
    <name type="scientific">Clunio marinus</name>
    <dbReference type="NCBI Taxonomy" id="568069"/>
    <lineage>
        <taxon>Eukaryota</taxon>
        <taxon>Metazoa</taxon>
        <taxon>Ecdysozoa</taxon>
        <taxon>Arthropoda</taxon>
        <taxon>Hexapoda</taxon>
        <taxon>Insecta</taxon>
        <taxon>Pterygota</taxon>
        <taxon>Neoptera</taxon>
        <taxon>Endopterygota</taxon>
        <taxon>Diptera</taxon>
        <taxon>Nematocera</taxon>
        <taxon>Chironomoidea</taxon>
        <taxon>Chironomidae</taxon>
        <taxon>Clunio</taxon>
    </lineage>
</organism>
<evidence type="ECO:0000256" key="2">
    <source>
        <dbReference type="ARBA" id="ARBA00022801"/>
    </source>
</evidence>
<keyword evidence="9" id="KW-1185">Reference proteome</keyword>
<dbReference type="Proteomes" id="UP000183832">
    <property type="component" value="Unassembled WGS sequence"/>
</dbReference>
<dbReference type="Gene3D" id="3.40.50.300">
    <property type="entry name" value="P-loop containing nucleotide triphosphate hydrolases"/>
    <property type="match status" value="1"/>
</dbReference>
<evidence type="ECO:0000259" key="7">
    <source>
        <dbReference type="PROSITE" id="PS51715"/>
    </source>
</evidence>
<evidence type="ECO:0000256" key="4">
    <source>
        <dbReference type="PROSITE-ProRule" id="PRU01052"/>
    </source>
</evidence>
<sequence>MKFVILFAKFLVLIFSITKCDASIPSVASPVQLLNLSNGTKSDIVYNEEAVRNLFLDPKLEGRNVVVFSIVGAFRKGKSFLMNYILRYMYANYKSVSNSQLINHENWLGDENESLEGFDWKAGTKRVTSGLILWSDVFLYDSNDGEKLAIYLMDTQGLFDHKSSSTDNSRIFSLSTMISSTQILNLLNIIQENQLQYLQFATEYARYATADEEKSAFQNLLILIRDWNSPEEYKYGIRGGNAYLNNFLEIHDYQTKELQSVRRYLRSSFEKINCFLMAHPGKTVARDSSYNGSWSQIDEDFVHGMQDLFEFLFSPRKLTTKKVNGVAVEPAELLVFINSYVENFKSDEMPEATNIYESTLEKQFRILLGKSVDVYITSVASHNAELLSEEDVDALHVSAKSPAMEYFNSKKKFGSYSEGLNFKKELIKTIDKAYEQWKSISINHIRTLQQQRQKTNQKEKEVKEAETARFQAKSELEAATTKAEEAKKDLEQARYDTEEARRQAEELRLKSIEAEKERAVAIAKEKETREWLERMTKDKEFFEQQLNEYKANASQNVGSTLGNFQQENGFSRVLGNISRFFTAAAPFVSLLGGLFG</sequence>
<feature type="chain" id="PRO_5012588434" evidence="6">
    <location>
        <begin position="23"/>
        <end position="596"/>
    </location>
</feature>
<evidence type="ECO:0000313" key="9">
    <source>
        <dbReference type="Proteomes" id="UP000183832"/>
    </source>
</evidence>
<evidence type="ECO:0000256" key="6">
    <source>
        <dbReference type="SAM" id="SignalP"/>
    </source>
</evidence>
<dbReference type="Pfam" id="PF02263">
    <property type="entry name" value="GBP"/>
    <property type="match status" value="1"/>
</dbReference>
<dbReference type="CDD" id="cd01851">
    <property type="entry name" value="GBP"/>
    <property type="match status" value="1"/>
</dbReference>
<keyword evidence="5" id="KW-0175">Coiled coil</keyword>
<dbReference type="PANTHER" id="PTHR10751">
    <property type="entry name" value="GUANYLATE BINDING PROTEIN"/>
    <property type="match status" value="1"/>
</dbReference>
<accession>A0A1J1HFE3</accession>
<dbReference type="STRING" id="568069.A0A1J1HFE3"/>
<feature type="coiled-coil region" evidence="5">
    <location>
        <begin position="445"/>
        <end position="552"/>
    </location>
</feature>
<keyword evidence="2" id="KW-0378">Hydrolase</keyword>
<dbReference type="InterPro" id="IPR015894">
    <property type="entry name" value="Guanylate-bd_N"/>
</dbReference>
<evidence type="ECO:0000313" key="8">
    <source>
        <dbReference type="EMBL" id="CRK86733.1"/>
    </source>
</evidence>